<reference evidence="1" key="1">
    <citation type="journal article" date="2015" name="Nature">
        <title>Complex archaea that bridge the gap between prokaryotes and eukaryotes.</title>
        <authorList>
            <person name="Spang A."/>
            <person name="Saw J.H."/>
            <person name="Jorgensen S.L."/>
            <person name="Zaremba-Niedzwiedzka K."/>
            <person name="Martijn J."/>
            <person name="Lind A.E."/>
            <person name="van Eijk R."/>
            <person name="Schleper C."/>
            <person name="Guy L."/>
            <person name="Ettema T.J."/>
        </authorList>
    </citation>
    <scope>NUCLEOTIDE SEQUENCE</scope>
</reference>
<comment type="caution">
    <text evidence="1">The sequence shown here is derived from an EMBL/GenBank/DDBJ whole genome shotgun (WGS) entry which is preliminary data.</text>
</comment>
<protein>
    <recommendedName>
        <fullName evidence="2">Phage major capsid protein</fullName>
    </recommendedName>
</protein>
<gene>
    <name evidence="1" type="ORF">LCGC14_2656580</name>
</gene>
<dbReference type="InterPro" id="IPR049718">
    <property type="entry name" value="AKO59007-like"/>
</dbReference>
<dbReference type="EMBL" id="LAZR01046216">
    <property type="protein sequence ID" value="KKK97055.1"/>
    <property type="molecule type" value="Genomic_DNA"/>
</dbReference>
<sequence length="339" mass="36667">QVTQDDIARKVADGILDGNLITSLFISNGRTWRGEKMKKNLKYQKSTAMGWYTGMGDFNVTQQKTRVQMESTPASVYGGVTLPYLELSVNKSLPVVNQEALEMQSAADDLLDNIGDAFYGDGTSNQCDGLKNIVDDGSVALTYRGLTRSSYDALDADVSTSVGSITLDTIGASLDAATFGSEEPDIVITTKTLWRALEDLLFPSVTATYGVAGSKRGKINRLGDIGAGQALTGLAGYTAIWYRGVPIVKDAKCTAGYIYYINRKFTFWSGLPHIKHGMINMGGDMIEGVDNMVPKNHGIAWTGFKEPISQDGETGQFIAYGQLMSDLPRLNSVDQDCTA</sequence>
<feature type="non-terminal residue" evidence="1">
    <location>
        <position position="1"/>
    </location>
</feature>
<accession>A0A0F9AFJ8</accession>
<proteinExistence type="predicted"/>
<dbReference type="NCBIfam" id="NF033394">
    <property type="entry name" value="capsid_maj_Podo"/>
    <property type="match status" value="1"/>
</dbReference>
<dbReference type="AlphaFoldDB" id="A0A0F9AFJ8"/>
<evidence type="ECO:0000313" key="1">
    <source>
        <dbReference type="EMBL" id="KKK97055.1"/>
    </source>
</evidence>
<evidence type="ECO:0008006" key="2">
    <source>
        <dbReference type="Google" id="ProtNLM"/>
    </source>
</evidence>
<name>A0A0F9AFJ8_9ZZZZ</name>
<organism evidence="1">
    <name type="scientific">marine sediment metagenome</name>
    <dbReference type="NCBI Taxonomy" id="412755"/>
    <lineage>
        <taxon>unclassified sequences</taxon>
        <taxon>metagenomes</taxon>
        <taxon>ecological metagenomes</taxon>
    </lineage>
</organism>